<dbReference type="PANTHER" id="PTHR22911">
    <property type="entry name" value="ACYL-MALONYL CONDENSING ENZYME-RELATED"/>
    <property type="match status" value="1"/>
</dbReference>
<feature type="transmembrane region" description="Helical" evidence="8">
    <location>
        <begin position="212"/>
        <end position="234"/>
    </location>
</feature>
<dbReference type="InterPro" id="IPR000620">
    <property type="entry name" value="EamA_dom"/>
</dbReference>
<feature type="transmembrane region" description="Helical" evidence="8">
    <location>
        <begin position="7"/>
        <end position="25"/>
    </location>
</feature>
<keyword evidence="3" id="KW-0813">Transport</keyword>
<evidence type="ECO:0000256" key="6">
    <source>
        <dbReference type="ARBA" id="ARBA00022989"/>
    </source>
</evidence>
<feature type="domain" description="EamA" evidence="9">
    <location>
        <begin position="6"/>
        <end position="146"/>
    </location>
</feature>
<dbReference type="Proteomes" id="UP000757890">
    <property type="component" value="Unassembled WGS sequence"/>
</dbReference>
<keyword evidence="6 8" id="KW-1133">Transmembrane helix</keyword>
<evidence type="ECO:0000256" key="5">
    <source>
        <dbReference type="ARBA" id="ARBA00022692"/>
    </source>
</evidence>
<dbReference type="SUPFAM" id="SSF103481">
    <property type="entry name" value="Multidrug resistance efflux transporter EmrE"/>
    <property type="match status" value="2"/>
</dbReference>
<feature type="transmembrane region" description="Helical" evidence="8">
    <location>
        <begin position="181"/>
        <end position="200"/>
    </location>
</feature>
<comment type="caution">
    <text evidence="10">The sequence shown here is derived from an EMBL/GenBank/DDBJ whole genome shotgun (WGS) entry which is preliminary data.</text>
</comment>
<dbReference type="NCBIfam" id="TIGR00688">
    <property type="entry name" value="rarD"/>
    <property type="match status" value="1"/>
</dbReference>
<evidence type="ECO:0000313" key="10">
    <source>
        <dbReference type="EMBL" id="MBF1129207.1"/>
    </source>
</evidence>
<evidence type="ECO:0000313" key="11">
    <source>
        <dbReference type="Proteomes" id="UP000757890"/>
    </source>
</evidence>
<dbReference type="PANTHER" id="PTHR22911:SF137">
    <property type="entry name" value="SOLUTE CARRIER FAMILY 35 MEMBER G2-RELATED"/>
    <property type="match status" value="1"/>
</dbReference>
<evidence type="ECO:0000256" key="1">
    <source>
        <dbReference type="ARBA" id="ARBA00004651"/>
    </source>
</evidence>
<evidence type="ECO:0000256" key="2">
    <source>
        <dbReference type="ARBA" id="ARBA00007362"/>
    </source>
</evidence>
<dbReference type="InterPro" id="IPR004626">
    <property type="entry name" value="RarD"/>
</dbReference>
<feature type="transmembrane region" description="Helical" evidence="8">
    <location>
        <begin position="106"/>
        <end position="123"/>
    </location>
</feature>
<feature type="transmembrane region" description="Helical" evidence="8">
    <location>
        <begin position="241"/>
        <end position="264"/>
    </location>
</feature>
<reference evidence="10" key="1">
    <citation type="submission" date="2020-04" db="EMBL/GenBank/DDBJ databases">
        <title>Deep metagenomics examines the oral microbiome during advanced dental caries in children, revealing novel taxa and co-occurrences with host molecules.</title>
        <authorList>
            <person name="Baker J.L."/>
            <person name="Morton J.T."/>
            <person name="Dinis M."/>
            <person name="Alvarez R."/>
            <person name="Tran N.C."/>
            <person name="Knight R."/>
            <person name="Edlund A."/>
        </authorList>
    </citation>
    <scope>NUCLEOTIDE SEQUENCE</scope>
    <source>
        <strain evidence="10">JCVI_32_bin.14</strain>
    </source>
</reference>
<evidence type="ECO:0000256" key="3">
    <source>
        <dbReference type="ARBA" id="ARBA00022448"/>
    </source>
</evidence>
<sequence length="304" mass="33863">MKKRNLGLTAAVGSYLLWGLLPVYWKQLSAVSAYEILSHRIIWSFFFMLMILSFMGRMVSFWKECKHLWADKSRGALLALASFLITANWCIFIWAVTNHHVVDTSVGYYMNPLVSVLLGVVCFHERLSKMKWFSIAVAAAGISVMTWELGRFPLIAVGLASTFALYGAVKKKLNLDAFYSITLETFFVLPFALAYVLSLGNGGMGHFNVDDLRTAVFLIGAGAVTATPLVLFSIGANDLPLNVLGFCQYISPSITLLLGIFLFGEPFTRAQLSAFSFIWSALAVFTIADWRERKFLEKRGMSAL</sequence>
<dbReference type="GO" id="GO:0005886">
    <property type="term" value="C:plasma membrane"/>
    <property type="evidence" value="ECO:0007669"/>
    <property type="project" value="UniProtKB-SubCell"/>
</dbReference>
<feature type="transmembrane region" description="Helical" evidence="8">
    <location>
        <begin position="270"/>
        <end position="290"/>
    </location>
</feature>
<gene>
    <name evidence="10" type="primary">rarD</name>
    <name evidence="10" type="ORF">HXL70_04080</name>
</gene>
<feature type="transmembrane region" description="Helical" evidence="8">
    <location>
        <begin position="152"/>
        <end position="169"/>
    </location>
</feature>
<keyword evidence="5 8" id="KW-0812">Transmembrane</keyword>
<dbReference type="InterPro" id="IPR037185">
    <property type="entry name" value="EmrE-like"/>
</dbReference>
<organism evidence="10 11">
    <name type="scientific">Dialister invisus</name>
    <dbReference type="NCBI Taxonomy" id="218538"/>
    <lineage>
        <taxon>Bacteria</taxon>
        <taxon>Bacillati</taxon>
        <taxon>Bacillota</taxon>
        <taxon>Negativicutes</taxon>
        <taxon>Veillonellales</taxon>
        <taxon>Veillonellaceae</taxon>
        <taxon>Dialister</taxon>
    </lineage>
</organism>
<dbReference type="Pfam" id="PF00892">
    <property type="entry name" value="EamA"/>
    <property type="match status" value="1"/>
</dbReference>
<feature type="transmembrane region" description="Helical" evidence="8">
    <location>
        <begin position="37"/>
        <end position="55"/>
    </location>
</feature>
<keyword evidence="7 8" id="KW-0472">Membrane</keyword>
<accession>A0A930B9H8</accession>
<comment type="similarity">
    <text evidence="2">Belongs to the EamA transporter family.</text>
</comment>
<feature type="transmembrane region" description="Helical" evidence="8">
    <location>
        <begin position="76"/>
        <end position="94"/>
    </location>
</feature>
<dbReference type="EMBL" id="JABZMK010000014">
    <property type="protein sequence ID" value="MBF1129207.1"/>
    <property type="molecule type" value="Genomic_DNA"/>
</dbReference>
<keyword evidence="4" id="KW-1003">Cell membrane</keyword>
<name>A0A930B9H8_9FIRM</name>
<protein>
    <submittedName>
        <fullName evidence="10">EamA family transporter RarD</fullName>
    </submittedName>
</protein>
<dbReference type="AlphaFoldDB" id="A0A930B9H8"/>
<proteinExistence type="inferred from homology"/>
<evidence type="ECO:0000256" key="4">
    <source>
        <dbReference type="ARBA" id="ARBA00022475"/>
    </source>
</evidence>
<comment type="subcellular location">
    <subcellularLocation>
        <location evidence="1">Cell membrane</location>
        <topology evidence="1">Multi-pass membrane protein</topology>
    </subcellularLocation>
</comment>
<evidence type="ECO:0000256" key="8">
    <source>
        <dbReference type="SAM" id="Phobius"/>
    </source>
</evidence>
<evidence type="ECO:0000259" key="9">
    <source>
        <dbReference type="Pfam" id="PF00892"/>
    </source>
</evidence>
<evidence type="ECO:0000256" key="7">
    <source>
        <dbReference type="ARBA" id="ARBA00023136"/>
    </source>
</evidence>
<feature type="transmembrane region" description="Helical" evidence="8">
    <location>
        <begin position="130"/>
        <end position="146"/>
    </location>
</feature>